<dbReference type="GO" id="GO:0051536">
    <property type="term" value="F:iron-sulfur cluster binding"/>
    <property type="evidence" value="ECO:0007669"/>
    <property type="project" value="UniProtKB-KW"/>
</dbReference>
<dbReference type="Proteomes" id="UP000008311">
    <property type="component" value="Unassembled WGS sequence"/>
</dbReference>
<keyword evidence="3" id="KW-0411">Iron-sulfur</keyword>
<feature type="region of interest" description="Disordered" evidence="4">
    <location>
        <begin position="176"/>
        <end position="203"/>
    </location>
</feature>
<gene>
    <name evidence="7" type="ORF">RCOM_1852240</name>
</gene>
<keyword evidence="5" id="KW-1133">Transmembrane helix</keyword>
<dbReference type="InParanoid" id="B9TG56"/>
<keyword evidence="8" id="KW-1185">Reference proteome</keyword>
<evidence type="ECO:0000256" key="1">
    <source>
        <dbReference type="ARBA" id="ARBA00022723"/>
    </source>
</evidence>
<evidence type="ECO:0000259" key="6">
    <source>
        <dbReference type="Pfam" id="PF01568"/>
    </source>
</evidence>
<dbReference type="CDD" id="cd00508">
    <property type="entry name" value="MopB_CT_Fdh-Nap-like"/>
    <property type="match status" value="1"/>
</dbReference>
<sequence>MPPFEEPDDAYPFFLTTGRLVYHFHTRTKTGRAPELAAAAPDDSVQIAREDAERHGIADGDWVRVTSRRGAAEARARVGDIGPGEVFMSFHFGYWDEPDRARAANELTIYEWDPVSKQPHYKYAAVRVEKVAAPTTRQPERMDPAQPGVPDPASGETGVAHALKEAKDVLVEGWEKAKPRAPPGQGIRTDPRHPPGRAGHRPAVPRIRAVVRRLGRCPRSLHPAVRGATRRRAETPRRCPVGTAQAGRLRHAARPARPVAAGEREHDLARHPRAGGALAARQGIRGRHPADPSPEQAPARVAAWPHPPGGAPDAGGAELMRTGQVLQAVAPPFAAALVLALIGLLGMWLGTPWLFPSLGPTIAIQAASLTLPSARPWNVCAGHPIGLASGIAAAFLTGAAGTPGVAEATTLLFALGALQPELRSAITVAGGVALVALLGEPCRRMLAREERN</sequence>
<proteinExistence type="predicted"/>
<dbReference type="PANTHER" id="PTHR43105:SF10">
    <property type="entry name" value="NADH-QUINONE OXIDOREDUCTASE SUBUNIT G"/>
    <property type="match status" value="1"/>
</dbReference>
<evidence type="ECO:0000313" key="7">
    <source>
        <dbReference type="EMBL" id="EEF25158.1"/>
    </source>
</evidence>
<dbReference type="InterPro" id="IPR009010">
    <property type="entry name" value="Asp_de-COase-like_dom_sf"/>
</dbReference>
<evidence type="ECO:0000256" key="4">
    <source>
        <dbReference type="SAM" id="MobiDB-lite"/>
    </source>
</evidence>
<dbReference type="Gene3D" id="2.40.40.20">
    <property type="match status" value="1"/>
</dbReference>
<reference evidence="8" key="1">
    <citation type="journal article" date="2010" name="Nat. Biotechnol.">
        <title>Draft genome sequence of the oilseed species Ricinus communis.</title>
        <authorList>
            <person name="Chan A.P."/>
            <person name="Crabtree J."/>
            <person name="Zhao Q."/>
            <person name="Lorenzi H."/>
            <person name="Orvis J."/>
            <person name="Puiu D."/>
            <person name="Melake-Berhan A."/>
            <person name="Jones K.M."/>
            <person name="Redman J."/>
            <person name="Chen G."/>
            <person name="Cahoon E.B."/>
            <person name="Gedil M."/>
            <person name="Stanke M."/>
            <person name="Haas B.J."/>
            <person name="Wortman J.R."/>
            <person name="Fraser-Liggett C.M."/>
            <person name="Ravel J."/>
            <person name="Rabinowicz P.D."/>
        </authorList>
    </citation>
    <scope>NUCLEOTIDE SEQUENCE [LARGE SCALE GENOMIC DNA]</scope>
    <source>
        <strain evidence="8">cv. Hale</strain>
    </source>
</reference>
<name>B9TG56_RICCO</name>
<evidence type="ECO:0000256" key="5">
    <source>
        <dbReference type="SAM" id="Phobius"/>
    </source>
</evidence>
<protein>
    <submittedName>
        <fullName evidence="7">Nitrate reductase, putative</fullName>
        <ecNumber evidence="7">1.7.99.4</ecNumber>
    </submittedName>
</protein>
<keyword evidence="5" id="KW-0472">Membrane</keyword>
<keyword evidence="5" id="KW-0812">Transmembrane</keyword>
<feature type="domain" description="Molybdopterin dinucleotide-binding" evidence="6">
    <location>
        <begin position="13"/>
        <end position="124"/>
    </location>
</feature>
<dbReference type="GO" id="GO:0043546">
    <property type="term" value="F:molybdopterin cofactor binding"/>
    <property type="evidence" value="ECO:0007669"/>
    <property type="project" value="InterPro"/>
</dbReference>
<dbReference type="AlphaFoldDB" id="B9TG56"/>
<dbReference type="InterPro" id="IPR006657">
    <property type="entry name" value="MoPterin_dinucl-bd_dom"/>
</dbReference>
<dbReference type="STRING" id="3988.B9TG56"/>
<evidence type="ECO:0000313" key="8">
    <source>
        <dbReference type="Proteomes" id="UP000008311"/>
    </source>
</evidence>
<feature type="region of interest" description="Disordered" evidence="4">
    <location>
        <begin position="134"/>
        <end position="159"/>
    </location>
</feature>
<dbReference type="SUPFAM" id="SSF50692">
    <property type="entry name" value="ADC-like"/>
    <property type="match status" value="1"/>
</dbReference>
<feature type="region of interest" description="Disordered" evidence="4">
    <location>
        <begin position="284"/>
        <end position="308"/>
    </location>
</feature>
<dbReference type="GO" id="GO:0016491">
    <property type="term" value="F:oxidoreductase activity"/>
    <property type="evidence" value="ECO:0007669"/>
    <property type="project" value="UniProtKB-KW"/>
</dbReference>
<keyword evidence="2" id="KW-0408">Iron</keyword>
<dbReference type="PANTHER" id="PTHR43105">
    <property type="entry name" value="RESPIRATORY NITRATE REDUCTASE"/>
    <property type="match status" value="1"/>
</dbReference>
<accession>B9TG56</accession>
<keyword evidence="1" id="KW-0479">Metal-binding</keyword>
<feature type="region of interest" description="Disordered" evidence="4">
    <location>
        <begin position="242"/>
        <end position="269"/>
    </location>
</feature>
<keyword evidence="7" id="KW-0560">Oxidoreductase</keyword>
<dbReference type="EC" id="1.7.99.4" evidence="7"/>
<feature type="transmembrane region" description="Helical" evidence="5">
    <location>
        <begin position="422"/>
        <end position="439"/>
    </location>
</feature>
<organism evidence="7 8">
    <name type="scientific">Ricinus communis</name>
    <name type="common">Castor bean</name>
    <dbReference type="NCBI Taxonomy" id="3988"/>
    <lineage>
        <taxon>Eukaryota</taxon>
        <taxon>Viridiplantae</taxon>
        <taxon>Streptophyta</taxon>
        <taxon>Embryophyta</taxon>
        <taxon>Tracheophyta</taxon>
        <taxon>Spermatophyta</taxon>
        <taxon>Magnoliopsida</taxon>
        <taxon>eudicotyledons</taxon>
        <taxon>Gunneridae</taxon>
        <taxon>Pentapetalae</taxon>
        <taxon>rosids</taxon>
        <taxon>fabids</taxon>
        <taxon>Malpighiales</taxon>
        <taxon>Euphorbiaceae</taxon>
        <taxon>Acalyphoideae</taxon>
        <taxon>Acalypheae</taxon>
        <taxon>Ricinus</taxon>
    </lineage>
</organism>
<feature type="transmembrane region" description="Helical" evidence="5">
    <location>
        <begin position="329"/>
        <end position="349"/>
    </location>
</feature>
<evidence type="ECO:0000256" key="3">
    <source>
        <dbReference type="ARBA" id="ARBA00023014"/>
    </source>
</evidence>
<dbReference type="InterPro" id="IPR050123">
    <property type="entry name" value="Prok_molybdopt-oxidoreductase"/>
</dbReference>
<dbReference type="EMBL" id="EQ980379">
    <property type="protein sequence ID" value="EEF25158.1"/>
    <property type="molecule type" value="Genomic_DNA"/>
</dbReference>
<evidence type="ECO:0000256" key="2">
    <source>
        <dbReference type="ARBA" id="ARBA00023004"/>
    </source>
</evidence>
<dbReference type="Pfam" id="PF01568">
    <property type="entry name" value="Molydop_binding"/>
    <property type="match status" value="1"/>
</dbReference>
<dbReference type="eggNOG" id="ENOG502RRGF">
    <property type="taxonomic scope" value="Eukaryota"/>
</dbReference>
<dbReference type="GO" id="GO:0046872">
    <property type="term" value="F:metal ion binding"/>
    <property type="evidence" value="ECO:0007669"/>
    <property type="project" value="UniProtKB-KW"/>
</dbReference>